<feature type="transmembrane region" description="Helical" evidence="7">
    <location>
        <begin position="464"/>
        <end position="492"/>
    </location>
</feature>
<dbReference type="OrthoDB" id="2417308at2759"/>
<comment type="caution">
    <text evidence="8">The sequence shown here is derived from an EMBL/GenBank/DDBJ whole genome shotgun (WGS) entry which is preliminary data.</text>
</comment>
<evidence type="ECO:0000256" key="1">
    <source>
        <dbReference type="ARBA" id="ARBA00004141"/>
    </source>
</evidence>
<dbReference type="PANTHER" id="PTHR45649:SF11">
    <property type="entry name" value="TRANSPORTER, PUTATIVE (EUROFUNG)-RELATED"/>
    <property type="match status" value="1"/>
</dbReference>
<dbReference type="Gene3D" id="1.20.1740.10">
    <property type="entry name" value="Amino acid/polyamine transporter I"/>
    <property type="match status" value="1"/>
</dbReference>
<evidence type="ECO:0000256" key="5">
    <source>
        <dbReference type="ARBA" id="ARBA00023136"/>
    </source>
</evidence>
<dbReference type="AlphaFoldDB" id="A0A8H5TYB4"/>
<name>A0A8H5TYB4_FUSHE</name>
<feature type="transmembrane region" description="Helical" evidence="7">
    <location>
        <begin position="400"/>
        <end position="419"/>
    </location>
</feature>
<feature type="transmembrane region" description="Helical" evidence="7">
    <location>
        <begin position="189"/>
        <end position="211"/>
    </location>
</feature>
<feature type="transmembrane region" description="Helical" evidence="7">
    <location>
        <begin position="101"/>
        <end position="124"/>
    </location>
</feature>
<feature type="transmembrane region" description="Helical" evidence="7">
    <location>
        <begin position="498"/>
        <end position="520"/>
    </location>
</feature>
<feature type="compositionally biased region" description="Polar residues" evidence="6">
    <location>
        <begin position="1"/>
        <end position="13"/>
    </location>
</feature>
<feature type="transmembrane region" description="Helical" evidence="7">
    <location>
        <begin position="344"/>
        <end position="364"/>
    </location>
</feature>
<feature type="transmembrane region" description="Helical" evidence="7">
    <location>
        <begin position="260"/>
        <end position="278"/>
    </location>
</feature>
<keyword evidence="9" id="KW-1185">Reference proteome</keyword>
<feature type="transmembrane region" description="Helical" evidence="7">
    <location>
        <begin position="145"/>
        <end position="169"/>
    </location>
</feature>
<evidence type="ECO:0000256" key="6">
    <source>
        <dbReference type="SAM" id="MobiDB-lite"/>
    </source>
</evidence>
<feature type="transmembrane region" description="Helical" evidence="7">
    <location>
        <begin position="425"/>
        <end position="443"/>
    </location>
</feature>
<dbReference type="PANTHER" id="PTHR45649">
    <property type="entry name" value="AMINO-ACID PERMEASE BAT1"/>
    <property type="match status" value="1"/>
</dbReference>
<evidence type="ECO:0000256" key="2">
    <source>
        <dbReference type="ARBA" id="ARBA00022448"/>
    </source>
</evidence>
<evidence type="ECO:0000256" key="3">
    <source>
        <dbReference type="ARBA" id="ARBA00022692"/>
    </source>
</evidence>
<sequence>MGKVMQQETTAKNAGNDAGAIPPSRTGSIEIGAVESYGQGFSKDNADDAILRAQGHKAAMPRLFSIVSTMGLMFCIMNAWVGSLGTFGQNLRYGGPQVVIFAALAAAFVQWIVTLGLSELASAFPSAGGQYHFMYILAPEKWKRCSAFIIGWMSVLAWWFATCAGLSLVAVSSTGLAAFIHPSYTPKNWHIYLCYLGVALVSGELFPIFAFPKSVPKITTGSMYLSLGGFVAWFIVLLATKSHTNDASFVLASNQGSSGWNQGTAWVLGISNAMYNYGGSDSPIHIAEEMHSPGRKLPIVMNSTMLIAVFTAVPMMVASMFKITDVDAVMDSIFPAVELLYQSTGNRSLTIVMAVWLIIVYASCMPPQLITAGRVTWAFARDRGTPYHEYLSHVDTKLQFPARATLLSLVFISLYGLIYMASTTAFNSVITSAVLFLNITLAAPQTLLVLRGREKVLPERPFKLGYVGLFCNIFSTLWIIVLVVLVCLPPALPVTVASMNWTSPILVGLLLLIVSAWFVFGKQFEGPKIDWEMLNLANVQQTAVHN</sequence>
<reference evidence="8 9" key="1">
    <citation type="submission" date="2020-05" db="EMBL/GenBank/DDBJ databases">
        <title>Identification and distribution of gene clusters putatively required for synthesis of sphingolipid metabolism inhibitors in phylogenetically diverse species of the filamentous fungus Fusarium.</title>
        <authorList>
            <person name="Kim H.-S."/>
            <person name="Busman M."/>
            <person name="Brown D.W."/>
            <person name="Divon H."/>
            <person name="Uhlig S."/>
            <person name="Proctor R.H."/>
        </authorList>
    </citation>
    <scope>NUCLEOTIDE SEQUENCE [LARGE SCALE GENOMIC DNA]</scope>
    <source>
        <strain evidence="8 9">NRRL 20693</strain>
    </source>
</reference>
<dbReference type="EMBL" id="JAAGWQ010000004">
    <property type="protein sequence ID" value="KAF5680605.1"/>
    <property type="molecule type" value="Genomic_DNA"/>
</dbReference>
<comment type="subcellular location">
    <subcellularLocation>
        <location evidence="1">Membrane</location>
        <topology evidence="1">Multi-pass membrane protein</topology>
    </subcellularLocation>
</comment>
<dbReference type="Proteomes" id="UP000567885">
    <property type="component" value="Unassembled WGS sequence"/>
</dbReference>
<evidence type="ECO:0000256" key="4">
    <source>
        <dbReference type="ARBA" id="ARBA00022989"/>
    </source>
</evidence>
<protein>
    <submittedName>
        <fullName evidence="8">Uncharacterized protein</fullName>
    </submittedName>
</protein>
<feature type="region of interest" description="Disordered" evidence="6">
    <location>
        <begin position="1"/>
        <end position="24"/>
    </location>
</feature>
<feature type="transmembrane region" description="Helical" evidence="7">
    <location>
        <begin position="63"/>
        <end position="81"/>
    </location>
</feature>
<keyword evidence="5 7" id="KW-0472">Membrane</keyword>
<evidence type="ECO:0000313" key="9">
    <source>
        <dbReference type="Proteomes" id="UP000567885"/>
    </source>
</evidence>
<feature type="transmembrane region" description="Helical" evidence="7">
    <location>
        <begin position="299"/>
        <end position="324"/>
    </location>
</feature>
<keyword evidence="2" id="KW-0813">Transport</keyword>
<accession>A0A8H5TYB4</accession>
<organism evidence="8 9">
    <name type="scientific">Fusarium heterosporum</name>
    <dbReference type="NCBI Taxonomy" id="42747"/>
    <lineage>
        <taxon>Eukaryota</taxon>
        <taxon>Fungi</taxon>
        <taxon>Dikarya</taxon>
        <taxon>Ascomycota</taxon>
        <taxon>Pezizomycotina</taxon>
        <taxon>Sordariomycetes</taxon>
        <taxon>Hypocreomycetidae</taxon>
        <taxon>Hypocreales</taxon>
        <taxon>Nectriaceae</taxon>
        <taxon>Fusarium</taxon>
        <taxon>Fusarium heterosporum species complex</taxon>
    </lineage>
</organism>
<proteinExistence type="predicted"/>
<dbReference type="InterPro" id="IPR002293">
    <property type="entry name" value="AA/rel_permease1"/>
</dbReference>
<gene>
    <name evidence="8" type="ORF">FHETE_379</name>
</gene>
<dbReference type="GO" id="GO:0022857">
    <property type="term" value="F:transmembrane transporter activity"/>
    <property type="evidence" value="ECO:0007669"/>
    <property type="project" value="InterPro"/>
</dbReference>
<evidence type="ECO:0000256" key="7">
    <source>
        <dbReference type="SAM" id="Phobius"/>
    </source>
</evidence>
<feature type="transmembrane region" description="Helical" evidence="7">
    <location>
        <begin position="223"/>
        <end position="240"/>
    </location>
</feature>
<dbReference type="PIRSF" id="PIRSF006060">
    <property type="entry name" value="AA_transporter"/>
    <property type="match status" value="1"/>
</dbReference>
<evidence type="ECO:0000313" key="8">
    <source>
        <dbReference type="EMBL" id="KAF5680605.1"/>
    </source>
</evidence>
<keyword evidence="4 7" id="KW-1133">Transmembrane helix</keyword>
<keyword evidence="3 7" id="KW-0812">Transmembrane</keyword>
<dbReference type="GO" id="GO:0016020">
    <property type="term" value="C:membrane"/>
    <property type="evidence" value="ECO:0007669"/>
    <property type="project" value="UniProtKB-SubCell"/>
</dbReference>
<dbReference type="Pfam" id="PF13520">
    <property type="entry name" value="AA_permease_2"/>
    <property type="match status" value="1"/>
</dbReference>